<name>A0A5A7P2N6_STRAF</name>
<evidence type="ECO:0000313" key="2">
    <source>
        <dbReference type="EMBL" id="GER27083.1"/>
    </source>
</evidence>
<proteinExistence type="predicted"/>
<dbReference type="EMBL" id="BKCP01001558">
    <property type="protein sequence ID" value="GER27083.1"/>
    <property type="molecule type" value="Genomic_DNA"/>
</dbReference>
<feature type="compositionally biased region" description="Acidic residues" evidence="1">
    <location>
        <begin position="161"/>
        <end position="173"/>
    </location>
</feature>
<sequence>MTSFPNLNSHFKLLSLVKDIFVLTNISILLRSSSLEGRAVTQHVPPRSSLLRNSESVVKMFLFKFSAANSAAFVPPCPSKIPKKACTQTEYPSPSASTTSSRAASVDFFSSPRNTAGISSLGGLFRFKTAAAAADDSDPPAKVLMSPPIGLWSRNRRGEEDLGEQMDDEEDDGEKAGEFDIATAQEDIFISLLFSERLLLLLLF</sequence>
<protein>
    <submittedName>
        <fullName evidence="2">Cytochrome c oxidase subunit 1</fullName>
    </submittedName>
</protein>
<organism evidence="2 3">
    <name type="scientific">Striga asiatica</name>
    <name type="common">Asiatic witchweed</name>
    <name type="synonym">Buchnera asiatica</name>
    <dbReference type="NCBI Taxonomy" id="4170"/>
    <lineage>
        <taxon>Eukaryota</taxon>
        <taxon>Viridiplantae</taxon>
        <taxon>Streptophyta</taxon>
        <taxon>Embryophyta</taxon>
        <taxon>Tracheophyta</taxon>
        <taxon>Spermatophyta</taxon>
        <taxon>Magnoliopsida</taxon>
        <taxon>eudicotyledons</taxon>
        <taxon>Gunneridae</taxon>
        <taxon>Pentapetalae</taxon>
        <taxon>asterids</taxon>
        <taxon>lamiids</taxon>
        <taxon>Lamiales</taxon>
        <taxon>Orobanchaceae</taxon>
        <taxon>Buchnereae</taxon>
        <taxon>Striga</taxon>
    </lineage>
</organism>
<reference evidence="3" key="1">
    <citation type="journal article" date="2019" name="Curr. Biol.">
        <title>Genome Sequence of Striga asiatica Provides Insight into the Evolution of Plant Parasitism.</title>
        <authorList>
            <person name="Yoshida S."/>
            <person name="Kim S."/>
            <person name="Wafula E.K."/>
            <person name="Tanskanen J."/>
            <person name="Kim Y.M."/>
            <person name="Honaas L."/>
            <person name="Yang Z."/>
            <person name="Spallek T."/>
            <person name="Conn C.E."/>
            <person name="Ichihashi Y."/>
            <person name="Cheong K."/>
            <person name="Cui S."/>
            <person name="Der J.P."/>
            <person name="Gundlach H."/>
            <person name="Jiao Y."/>
            <person name="Hori C."/>
            <person name="Ishida J.K."/>
            <person name="Kasahara H."/>
            <person name="Kiba T."/>
            <person name="Kim M.S."/>
            <person name="Koo N."/>
            <person name="Laohavisit A."/>
            <person name="Lee Y.H."/>
            <person name="Lumba S."/>
            <person name="McCourt P."/>
            <person name="Mortimer J.C."/>
            <person name="Mutuku J.M."/>
            <person name="Nomura T."/>
            <person name="Sasaki-Sekimoto Y."/>
            <person name="Seto Y."/>
            <person name="Wang Y."/>
            <person name="Wakatake T."/>
            <person name="Sakakibara H."/>
            <person name="Demura T."/>
            <person name="Yamaguchi S."/>
            <person name="Yoneyama K."/>
            <person name="Manabe R.I."/>
            <person name="Nelson D.C."/>
            <person name="Schulman A.H."/>
            <person name="Timko M.P."/>
            <person name="dePamphilis C.W."/>
            <person name="Choi D."/>
            <person name="Shirasu K."/>
        </authorList>
    </citation>
    <scope>NUCLEOTIDE SEQUENCE [LARGE SCALE GENOMIC DNA]</scope>
    <source>
        <strain evidence="3">cv. UVA1</strain>
    </source>
</reference>
<evidence type="ECO:0000313" key="3">
    <source>
        <dbReference type="Proteomes" id="UP000325081"/>
    </source>
</evidence>
<dbReference type="AlphaFoldDB" id="A0A5A7P2N6"/>
<feature type="region of interest" description="Disordered" evidence="1">
    <location>
        <begin position="152"/>
        <end position="174"/>
    </location>
</feature>
<gene>
    <name evidence="2" type="ORF">STAS_02763</name>
</gene>
<dbReference type="Proteomes" id="UP000325081">
    <property type="component" value="Unassembled WGS sequence"/>
</dbReference>
<keyword evidence="3" id="KW-1185">Reference proteome</keyword>
<comment type="caution">
    <text evidence="2">The sequence shown here is derived from an EMBL/GenBank/DDBJ whole genome shotgun (WGS) entry which is preliminary data.</text>
</comment>
<evidence type="ECO:0000256" key="1">
    <source>
        <dbReference type="SAM" id="MobiDB-lite"/>
    </source>
</evidence>
<accession>A0A5A7P2N6</accession>